<organism evidence="1 2">
    <name type="scientific">Cetraspora pellucida</name>
    <dbReference type="NCBI Taxonomy" id="1433469"/>
    <lineage>
        <taxon>Eukaryota</taxon>
        <taxon>Fungi</taxon>
        <taxon>Fungi incertae sedis</taxon>
        <taxon>Mucoromycota</taxon>
        <taxon>Glomeromycotina</taxon>
        <taxon>Glomeromycetes</taxon>
        <taxon>Diversisporales</taxon>
        <taxon>Gigasporaceae</taxon>
        <taxon>Cetraspora</taxon>
    </lineage>
</organism>
<evidence type="ECO:0000313" key="2">
    <source>
        <dbReference type="Proteomes" id="UP000789759"/>
    </source>
</evidence>
<reference evidence="1" key="1">
    <citation type="submission" date="2021-06" db="EMBL/GenBank/DDBJ databases">
        <authorList>
            <person name="Kallberg Y."/>
            <person name="Tangrot J."/>
            <person name="Rosling A."/>
        </authorList>
    </citation>
    <scope>NUCLEOTIDE SEQUENCE</scope>
    <source>
        <strain evidence="1">FL966</strain>
    </source>
</reference>
<dbReference type="EMBL" id="CAJVQA010019906">
    <property type="protein sequence ID" value="CAG8761154.1"/>
    <property type="molecule type" value="Genomic_DNA"/>
</dbReference>
<accession>A0A9N9NU60</accession>
<evidence type="ECO:0000313" key="1">
    <source>
        <dbReference type="EMBL" id="CAG8761154.1"/>
    </source>
</evidence>
<gene>
    <name evidence="1" type="ORF">CPELLU_LOCUS15312</name>
</gene>
<dbReference type="Proteomes" id="UP000789759">
    <property type="component" value="Unassembled WGS sequence"/>
</dbReference>
<keyword evidence="2" id="KW-1185">Reference proteome</keyword>
<dbReference type="OrthoDB" id="1919395at2759"/>
<comment type="caution">
    <text evidence="1">The sequence shown here is derived from an EMBL/GenBank/DDBJ whole genome shotgun (WGS) entry which is preliminary data.</text>
</comment>
<proteinExistence type="predicted"/>
<protein>
    <submittedName>
        <fullName evidence="1">22902_t:CDS:1</fullName>
    </submittedName>
</protein>
<name>A0A9N9NU60_9GLOM</name>
<sequence length="494" mass="57801">MNLLVAQTAPHFCKLSDKMLEDIKFYICSTEGIGATLQYNLLKAKYPNKYIEKKMYTMLFSSSGDHLVVIPKIEGKENRLTALFWMSSLQVLEQLNDATNSIIPKTIYSNTEPAIGAALQNLWPNAQHSHCIFYLNNNFIKKMKGIMNKDFNECYKHFCNFHNSLFEADFEHHWAWHHSWAVWYTQACFTASIQSTQHVKGINAIIKKEVSHNTTLLNLVDAIQNQLNEEAYYARINEQKNANPIMSLPHIASQYFPTIDSLIQTYLTPHILSLQRQQLSESFLYNITELFFDWDKNFSELKNTMEVGFLEDNYEQYQISLKSLLQTLRYKDILQIWVLYTNNVFTSALKKSISEKSYWSKGYRISKNALNLMIHLNCNDEFFQIMEGFIFSKACKLQLLEDEKNNCNNMVKSQQSVAANPYVTKHCGRPPKCYKSILENITSTYQNMQNTQSIADHNEQHERKRNKYANCRDYGHNVRTSTITIKWDHPIFWF</sequence>
<dbReference type="PANTHER" id="PTHR47718">
    <property type="entry name" value="OS01G0519700 PROTEIN"/>
    <property type="match status" value="1"/>
</dbReference>
<dbReference type="AlphaFoldDB" id="A0A9N9NU60"/>